<evidence type="ECO:0000313" key="2">
    <source>
        <dbReference type="EMBL" id="KKM06570.1"/>
    </source>
</evidence>
<organism evidence="2">
    <name type="scientific">marine sediment metagenome</name>
    <dbReference type="NCBI Taxonomy" id="412755"/>
    <lineage>
        <taxon>unclassified sequences</taxon>
        <taxon>metagenomes</taxon>
        <taxon>ecological metagenomes</taxon>
    </lineage>
</organism>
<reference evidence="2" key="1">
    <citation type="journal article" date="2015" name="Nature">
        <title>Complex archaea that bridge the gap between prokaryotes and eukaryotes.</title>
        <authorList>
            <person name="Spang A."/>
            <person name="Saw J.H."/>
            <person name="Jorgensen S.L."/>
            <person name="Zaremba-Niedzwiedzka K."/>
            <person name="Martijn J."/>
            <person name="Lind A.E."/>
            <person name="van Eijk R."/>
            <person name="Schleper C."/>
            <person name="Guy L."/>
            <person name="Ettema T.J."/>
        </authorList>
    </citation>
    <scope>NUCLEOTIDE SEQUENCE</scope>
</reference>
<dbReference type="AlphaFoldDB" id="A0A0F9H680"/>
<name>A0A0F9H680_9ZZZZ</name>
<comment type="caution">
    <text evidence="2">The sequence shown here is derived from an EMBL/GenBank/DDBJ whole genome shotgun (WGS) entry which is preliminary data.</text>
</comment>
<feature type="region of interest" description="Disordered" evidence="1">
    <location>
        <begin position="1"/>
        <end position="47"/>
    </location>
</feature>
<feature type="compositionally biased region" description="Basic and acidic residues" evidence="1">
    <location>
        <begin position="1"/>
        <end position="10"/>
    </location>
</feature>
<accession>A0A0F9H680</accession>
<dbReference type="EMBL" id="LAZR01015962">
    <property type="protein sequence ID" value="KKM06570.1"/>
    <property type="molecule type" value="Genomic_DNA"/>
</dbReference>
<proteinExistence type="predicted"/>
<gene>
    <name evidence="2" type="ORF">LCGC14_1742680</name>
</gene>
<sequence length="47" mass="5147">MIKEDEQTDKSEDDEQTPEEKAAAEEEQAVALDKAVSDAIDEATPEP</sequence>
<evidence type="ECO:0000256" key="1">
    <source>
        <dbReference type="SAM" id="MobiDB-lite"/>
    </source>
</evidence>
<feature type="non-terminal residue" evidence="2">
    <location>
        <position position="47"/>
    </location>
</feature>
<protein>
    <submittedName>
        <fullName evidence="2">Uncharacterized protein</fullName>
    </submittedName>
</protein>